<dbReference type="PANTHER" id="PTHR31468:SF2">
    <property type="entry name" value="1,3-BETA-GLUCANOSYLTRANSFERASE GAS1"/>
    <property type="match status" value="1"/>
</dbReference>
<feature type="domain" description="X8" evidence="12">
    <location>
        <begin position="385"/>
        <end position="473"/>
    </location>
</feature>
<keyword evidence="4 10" id="KW-0336">GPI-anchor</keyword>
<evidence type="ECO:0000256" key="3">
    <source>
        <dbReference type="ARBA" id="ARBA00022475"/>
    </source>
</evidence>
<dbReference type="FunFam" id="1.20.58.1040:FF:000005">
    <property type="entry name" value="1,3-beta-glucanosyltransferase"/>
    <property type="match status" value="1"/>
</dbReference>
<dbReference type="SUPFAM" id="SSF51445">
    <property type="entry name" value="(Trans)glycosidases"/>
    <property type="match status" value="1"/>
</dbReference>
<keyword evidence="9 10" id="KW-0449">Lipoprotein</keyword>
<feature type="chain" id="PRO_5025086941" description="1,3-beta-glucanosyltransferase" evidence="10">
    <location>
        <begin position="19"/>
        <end position="552"/>
    </location>
</feature>
<dbReference type="InterPro" id="IPR017853">
    <property type="entry name" value="GH"/>
</dbReference>
<comment type="similarity">
    <text evidence="2 10">Belongs to the glycosyl hydrolase 72 family.</text>
</comment>
<sequence>MKLSSLLTVAGMALGVLAGDAKSGKGDSDSDLPPIEVVGNKFFYTNNGSQFFVKGVAYQENVANKSEGTHFKDPLADGKSCKRDIEYLQKLGTNLIRVYAINTTQDHSECMEALQKAGIYVIADLSEPGLSIQREDSTWDVELYKRYTSVVDTLHKYKNVMGFFGGNEVVSNKTDTPSAAFVKAAIRDTKAYIKEKGYRTIPVGYSANDDPDTREDSAKYFACGSEEESADFYGINMYEWCGESSFESSGYKERTEEFKNLGIPIFFSEYGCNSEHPRKFTEVGTLYGDKMTDVWSGGIVYMYFQEENDYGLVSIKDDKVSTLGDFSYLSKELAKISPSSAKTGDVTGTRETVKCPAATGKSWKANSKLPPSPNQGVCDCVSNAAKCVVADDVKEKDYGKLFGYICGEIDCSGTQANGTKGEYGAYSGCDGKAQLNFLLDLYYKKNKENKSACDFKGSASVVDSPKTPSSCKSILSEAGTAGTGSVSASVTGTYGGAAEAGQSSSGASKAGSSGSGSSSSGGSSDAGSINANGVRVMGGASFALALALMVVV</sequence>
<dbReference type="Proteomes" id="UP000761534">
    <property type="component" value="Unassembled WGS sequence"/>
</dbReference>
<evidence type="ECO:0000256" key="9">
    <source>
        <dbReference type="ARBA" id="ARBA00023288"/>
    </source>
</evidence>
<evidence type="ECO:0000256" key="7">
    <source>
        <dbReference type="ARBA" id="ARBA00023157"/>
    </source>
</evidence>
<evidence type="ECO:0000256" key="4">
    <source>
        <dbReference type="ARBA" id="ARBA00022622"/>
    </source>
</evidence>
<dbReference type="GO" id="GO:0098552">
    <property type="term" value="C:side of membrane"/>
    <property type="evidence" value="ECO:0007669"/>
    <property type="project" value="UniProtKB-KW"/>
</dbReference>
<feature type="region of interest" description="Disordered" evidence="11">
    <location>
        <begin position="500"/>
        <end position="525"/>
    </location>
</feature>
<dbReference type="FunFam" id="3.20.20.80:FF:000038">
    <property type="entry name" value="1,3-beta-glucanosyltransferase"/>
    <property type="match status" value="1"/>
</dbReference>
<evidence type="ECO:0000256" key="5">
    <source>
        <dbReference type="ARBA" id="ARBA00022729"/>
    </source>
</evidence>
<protein>
    <recommendedName>
        <fullName evidence="10">1,3-beta-glucanosyltransferase</fullName>
        <ecNumber evidence="10">2.4.1.-</ecNumber>
    </recommendedName>
</protein>
<keyword evidence="7" id="KW-1015">Disulfide bond</keyword>
<dbReference type="InterPro" id="IPR012946">
    <property type="entry name" value="X8"/>
</dbReference>
<dbReference type="EMBL" id="SWFS01000548">
    <property type="protein sequence ID" value="KAA8898278.1"/>
    <property type="molecule type" value="Genomic_DNA"/>
</dbReference>
<dbReference type="GO" id="GO:0031505">
    <property type="term" value="P:fungal-type cell wall organization"/>
    <property type="evidence" value="ECO:0007669"/>
    <property type="project" value="TreeGrafter"/>
</dbReference>
<keyword evidence="5 10" id="KW-0732">Signal</keyword>
<evidence type="ECO:0000313" key="13">
    <source>
        <dbReference type="EMBL" id="KAA8898278.1"/>
    </source>
</evidence>
<name>A0A642UFZ7_9ASCO</name>
<dbReference type="PANTHER" id="PTHR31468">
    <property type="entry name" value="1,3-BETA-GLUCANOSYLTRANSFERASE GAS1"/>
    <property type="match status" value="1"/>
</dbReference>
<keyword evidence="14" id="KW-1185">Reference proteome</keyword>
<keyword evidence="10" id="KW-0808">Transferase</keyword>
<evidence type="ECO:0000256" key="2">
    <source>
        <dbReference type="ARBA" id="ARBA00007528"/>
    </source>
</evidence>
<dbReference type="OrthoDB" id="421038at2759"/>
<evidence type="ECO:0000256" key="1">
    <source>
        <dbReference type="ARBA" id="ARBA00004609"/>
    </source>
</evidence>
<dbReference type="GO" id="GO:0042124">
    <property type="term" value="F:1,3-beta-glucanosyltransferase activity"/>
    <property type="evidence" value="ECO:0007669"/>
    <property type="project" value="TreeGrafter"/>
</dbReference>
<dbReference type="GO" id="GO:0005886">
    <property type="term" value="C:plasma membrane"/>
    <property type="evidence" value="ECO:0007669"/>
    <property type="project" value="UniProtKB-SubCell"/>
</dbReference>
<keyword evidence="3" id="KW-1003">Cell membrane</keyword>
<evidence type="ECO:0000256" key="11">
    <source>
        <dbReference type="SAM" id="MobiDB-lite"/>
    </source>
</evidence>
<proteinExistence type="inferred from homology"/>
<accession>A0A642UFZ7</accession>
<comment type="caution">
    <text evidence="13">The sequence shown here is derived from an EMBL/GenBank/DDBJ whole genome shotgun (WGS) entry which is preliminary data.</text>
</comment>
<comment type="function">
    <text evidence="10">Splits internally a 1,3-beta-glucan molecule and transfers the newly generated reducing end (the donor) to the non-reducing end of another 1,3-beta-glucan molecule (the acceptor) forming a 1,3-beta linkage, resulting in the elongation of 1,3-beta-glucan chains in the cell wall.</text>
</comment>
<gene>
    <name evidence="13" type="ORF">TRICI_006596</name>
</gene>
<dbReference type="GO" id="GO:0009277">
    <property type="term" value="C:fungal-type cell wall"/>
    <property type="evidence" value="ECO:0007669"/>
    <property type="project" value="UniProtKB-ARBA"/>
</dbReference>
<evidence type="ECO:0000313" key="14">
    <source>
        <dbReference type="Proteomes" id="UP000761534"/>
    </source>
</evidence>
<evidence type="ECO:0000256" key="8">
    <source>
        <dbReference type="ARBA" id="ARBA00023180"/>
    </source>
</evidence>
<dbReference type="VEuPathDB" id="FungiDB:TRICI_006596"/>
<comment type="subcellular location">
    <subcellularLocation>
        <location evidence="1 10">Cell membrane</location>
        <topology evidence="1 10">Lipid-anchor</topology>
        <topology evidence="1 10">GPI-anchor</topology>
    </subcellularLocation>
</comment>
<dbReference type="InterPro" id="IPR004886">
    <property type="entry name" value="Glucanosyltransferase"/>
</dbReference>
<dbReference type="Pfam" id="PF07983">
    <property type="entry name" value="X8"/>
    <property type="match status" value="1"/>
</dbReference>
<evidence type="ECO:0000256" key="10">
    <source>
        <dbReference type="RuleBase" id="RU361209"/>
    </source>
</evidence>
<dbReference type="Pfam" id="PF03198">
    <property type="entry name" value="Glyco_hydro_72"/>
    <property type="match status" value="1"/>
</dbReference>
<dbReference type="AlphaFoldDB" id="A0A642UFZ7"/>
<evidence type="ECO:0000259" key="12">
    <source>
        <dbReference type="SMART" id="SM00768"/>
    </source>
</evidence>
<dbReference type="Gene3D" id="3.20.20.80">
    <property type="entry name" value="Glycosidases"/>
    <property type="match status" value="1"/>
</dbReference>
<reference evidence="13" key="1">
    <citation type="journal article" date="2019" name="G3 (Bethesda)">
        <title>Genome Assemblies of Two Rare Opportunistic Yeast Pathogens: Diutina rugosa (syn. Candida rugosa) and Trichomonascus ciferrii (syn. Candida ciferrii).</title>
        <authorList>
            <person name="Mixao V."/>
            <person name="Saus E."/>
            <person name="Hansen A.P."/>
            <person name="Lass-Florl C."/>
            <person name="Gabaldon T."/>
        </authorList>
    </citation>
    <scope>NUCLEOTIDE SEQUENCE</scope>
    <source>
        <strain evidence="13">CBS 4856</strain>
    </source>
</reference>
<dbReference type="SMART" id="SM00768">
    <property type="entry name" value="X8"/>
    <property type="match status" value="1"/>
</dbReference>
<organism evidence="13 14">
    <name type="scientific">Trichomonascus ciferrii</name>
    <dbReference type="NCBI Taxonomy" id="44093"/>
    <lineage>
        <taxon>Eukaryota</taxon>
        <taxon>Fungi</taxon>
        <taxon>Dikarya</taxon>
        <taxon>Ascomycota</taxon>
        <taxon>Saccharomycotina</taxon>
        <taxon>Dipodascomycetes</taxon>
        <taxon>Dipodascales</taxon>
        <taxon>Trichomonascaceae</taxon>
        <taxon>Trichomonascus</taxon>
        <taxon>Trichomonascus ciferrii complex</taxon>
    </lineage>
</organism>
<dbReference type="EC" id="2.4.1.-" evidence="10"/>
<feature type="signal peptide" evidence="10">
    <location>
        <begin position="1"/>
        <end position="18"/>
    </location>
</feature>
<keyword evidence="8" id="KW-0325">Glycoprotein</keyword>
<keyword evidence="6 10" id="KW-0472">Membrane</keyword>
<dbReference type="Gene3D" id="1.20.58.1040">
    <property type="match status" value="1"/>
</dbReference>
<evidence type="ECO:0000256" key="6">
    <source>
        <dbReference type="ARBA" id="ARBA00023136"/>
    </source>
</evidence>
<dbReference type="GO" id="GO:0071970">
    <property type="term" value="P:fungal-type cell wall (1-&gt;3)-beta-D-glucan biosynthetic process"/>
    <property type="evidence" value="ECO:0007669"/>
    <property type="project" value="TreeGrafter"/>
</dbReference>
<dbReference type="GO" id="GO:0031982">
    <property type="term" value="C:vesicle"/>
    <property type="evidence" value="ECO:0007669"/>
    <property type="project" value="UniProtKB-ARBA"/>
</dbReference>